<keyword evidence="1" id="KW-0732">Signal</keyword>
<organism evidence="2 3">
    <name type="scientific">Serratia liquefaciens</name>
    <dbReference type="NCBI Taxonomy" id="614"/>
    <lineage>
        <taxon>Bacteria</taxon>
        <taxon>Pseudomonadati</taxon>
        <taxon>Pseudomonadota</taxon>
        <taxon>Gammaproteobacteria</taxon>
        <taxon>Enterobacterales</taxon>
        <taxon>Yersiniaceae</taxon>
        <taxon>Serratia</taxon>
    </lineage>
</organism>
<name>A0A515CWT0_SERLI</name>
<evidence type="ECO:0000313" key="2">
    <source>
        <dbReference type="EMBL" id="QDL32609.1"/>
    </source>
</evidence>
<reference evidence="2 3" key="1">
    <citation type="submission" date="2018-11" db="EMBL/GenBank/DDBJ databases">
        <title>The first complete genome of Serratia liquefaciens isolated from metalophyte plant revel distinctness adaptive mechanisms in an extreme habitat.</title>
        <authorList>
            <person name="Caneschi W.L."/>
            <person name="Sanchez A.B."/>
            <person name="Felestrino E.B."/>
            <person name="Assis R.A.B."/>
            <person name="Lemes C.G.C."/>
            <person name="Cordeiro I.F."/>
            <person name="Fonseca N.P."/>
            <person name="Villa M."/>
            <person name="Vieira I.T."/>
            <person name="Moraes L.A."/>
            <person name="Kamino L.H.Y."/>
            <person name="do Carmo F."/>
            <person name="Garcia C.M."/>
            <person name="Almeida N.F."/>
            <person name="Silva R.S."/>
            <person name="Ferro J.A."/>
            <person name="Ferro M.I.T."/>
            <person name="Varani A.M."/>
            <person name="Ferreira R.M."/>
            <person name="dos Santos V.L."/>
            <person name="Silva U.C."/>
            <person name="Setubal J.C."/>
            <person name="Moreira L.M."/>
        </authorList>
    </citation>
    <scope>NUCLEOTIDE SEQUENCE [LARGE SCALE GENOMIC DNA]</scope>
    <source>
        <strain evidence="2 3">FG3</strain>
    </source>
</reference>
<sequence length="130" mass="15014">MIYLMRAFALLLISFGVLATELKVPASVEKAINDLNVKGYRYAYPNLKIIFKADRVTELLARNVMWSVCATRWDDGEKWPSDAIQKVDVMNQWEVQSYTFKMNGSDCDKYGDLNDGENDKFLTEHMSQYP</sequence>
<dbReference type="EMBL" id="CP033893">
    <property type="protein sequence ID" value="QDL32609.1"/>
    <property type="molecule type" value="Genomic_DNA"/>
</dbReference>
<accession>A0A515CWT0</accession>
<dbReference type="AlphaFoldDB" id="A0A515CWT0"/>
<feature type="signal peptide" evidence="1">
    <location>
        <begin position="1"/>
        <end position="19"/>
    </location>
</feature>
<feature type="chain" id="PRO_5022145735" evidence="1">
    <location>
        <begin position="20"/>
        <end position="130"/>
    </location>
</feature>
<gene>
    <name evidence="2" type="ORF">EGO53_12760</name>
</gene>
<protein>
    <submittedName>
        <fullName evidence="2">Uncharacterized protein</fullName>
    </submittedName>
</protein>
<evidence type="ECO:0000313" key="3">
    <source>
        <dbReference type="Proteomes" id="UP000317572"/>
    </source>
</evidence>
<proteinExistence type="predicted"/>
<evidence type="ECO:0000256" key="1">
    <source>
        <dbReference type="SAM" id="SignalP"/>
    </source>
</evidence>
<dbReference type="Proteomes" id="UP000317572">
    <property type="component" value="Chromosome"/>
</dbReference>